<dbReference type="Gene3D" id="3.40.50.880">
    <property type="match status" value="1"/>
</dbReference>
<dbReference type="RefSeq" id="WP_063948020.1">
    <property type="nucleotide sequence ID" value="NZ_LXPS01000007.1"/>
</dbReference>
<evidence type="ECO:0000313" key="2">
    <source>
        <dbReference type="EMBL" id="OAE48241.1"/>
    </source>
</evidence>
<evidence type="ECO:0000259" key="1">
    <source>
        <dbReference type="Pfam" id="PF01965"/>
    </source>
</evidence>
<sequence>MVSNAIGFLLFPQLTQLDLTGPFEVFARAPDTHVYLISKDLQPVTSDANLSLLPNVTFETCPRLDVICVPGGPGQIDLMEDEDTLGFLRHVAEHARLVTSVCTGSLVLGAAGLLRGYQATCHWTSLDQLSQLGAEPRQERVVWDRNRVTGAGVTSGIDFALTVVAGLHGDEVAEMIQLSLEYDPKPPFTAGSLATASPELSAAVRQRSAEMLERRRSATRKAAVNLGLA</sequence>
<dbReference type="InterPro" id="IPR052158">
    <property type="entry name" value="INH-QAR"/>
</dbReference>
<feature type="domain" description="DJ-1/PfpI" evidence="1">
    <location>
        <begin position="6"/>
        <end position="164"/>
    </location>
</feature>
<dbReference type="AlphaFoldDB" id="A0A176XHE6"/>
<dbReference type="EMBL" id="LXPS01000007">
    <property type="protein sequence ID" value="OAE48241.1"/>
    <property type="molecule type" value="Genomic_DNA"/>
</dbReference>
<dbReference type="Proteomes" id="UP000077098">
    <property type="component" value="Unassembled WGS sequence"/>
</dbReference>
<proteinExistence type="predicted"/>
<gene>
    <name evidence="2" type="ORF">A7J57_22885</name>
</gene>
<dbReference type="GO" id="GO:0006355">
    <property type="term" value="P:regulation of DNA-templated transcription"/>
    <property type="evidence" value="ECO:0007669"/>
    <property type="project" value="TreeGrafter"/>
</dbReference>
<dbReference type="Pfam" id="PF01965">
    <property type="entry name" value="DJ-1_PfpI"/>
    <property type="match status" value="1"/>
</dbReference>
<dbReference type="PANTHER" id="PTHR43130">
    <property type="entry name" value="ARAC-FAMILY TRANSCRIPTIONAL REGULATOR"/>
    <property type="match status" value="1"/>
</dbReference>
<reference evidence="2" key="1">
    <citation type="submission" date="2016-05" db="EMBL/GenBank/DDBJ databases">
        <authorList>
            <person name="Lavstsen T."/>
            <person name="Jespersen J.S."/>
        </authorList>
    </citation>
    <scope>NUCLEOTIDE SEQUENCE [LARGE SCALE GENOMIC DNA]</scope>
    <source>
        <strain evidence="2">KCJ1736</strain>
    </source>
</reference>
<dbReference type="CDD" id="cd03139">
    <property type="entry name" value="GATase1_PfpI_2"/>
    <property type="match status" value="1"/>
</dbReference>
<accession>A0A176XHE6</accession>
<dbReference type="InterPro" id="IPR029062">
    <property type="entry name" value="Class_I_gatase-like"/>
</dbReference>
<dbReference type="PANTHER" id="PTHR43130:SF2">
    <property type="entry name" value="DJ-1_PFPI DOMAIN-CONTAINING PROTEIN"/>
    <property type="match status" value="1"/>
</dbReference>
<dbReference type="SUPFAM" id="SSF52317">
    <property type="entry name" value="Class I glutamine amidotransferase-like"/>
    <property type="match status" value="1"/>
</dbReference>
<protein>
    <submittedName>
        <fullName evidence="2">Thiamine biosynthesis protein ThiJ</fullName>
    </submittedName>
</protein>
<name>A0A176XHE6_AGRTU</name>
<organism evidence="2">
    <name type="scientific">Agrobacterium tumefaciens</name>
    <dbReference type="NCBI Taxonomy" id="358"/>
    <lineage>
        <taxon>Bacteria</taxon>
        <taxon>Pseudomonadati</taxon>
        <taxon>Pseudomonadota</taxon>
        <taxon>Alphaproteobacteria</taxon>
        <taxon>Hyphomicrobiales</taxon>
        <taxon>Rhizobiaceae</taxon>
        <taxon>Rhizobium/Agrobacterium group</taxon>
        <taxon>Agrobacterium</taxon>
        <taxon>Agrobacterium tumefaciens complex</taxon>
    </lineage>
</organism>
<comment type="caution">
    <text evidence="2">The sequence shown here is derived from an EMBL/GenBank/DDBJ whole genome shotgun (WGS) entry which is preliminary data.</text>
</comment>
<dbReference type="InterPro" id="IPR002818">
    <property type="entry name" value="DJ-1/PfpI"/>
</dbReference>